<organism evidence="1 2">
    <name type="scientific">Hoeflea poritis</name>
    <dbReference type="NCBI Taxonomy" id="2993659"/>
    <lineage>
        <taxon>Bacteria</taxon>
        <taxon>Pseudomonadati</taxon>
        <taxon>Pseudomonadota</taxon>
        <taxon>Alphaproteobacteria</taxon>
        <taxon>Hyphomicrobiales</taxon>
        <taxon>Rhizobiaceae</taxon>
        <taxon>Hoeflea</taxon>
    </lineage>
</organism>
<dbReference type="Proteomes" id="UP001148313">
    <property type="component" value="Unassembled WGS sequence"/>
</dbReference>
<keyword evidence="2" id="KW-1185">Reference proteome</keyword>
<name>A0ABT4VP32_9HYPH</name>
<comment type="caution">
    <text evidence="1">The sequence shown here is derived from an EMBL/GenBank/DDBJ whole genome shotgun (WGS) entry which is preliminary data.</text>
</comment>
<reference evidence="1" key="1">
    <citation type="submission" date="2022-11" db="EMBL/GenBank/DDBJ databases">
        <title>Hoeflea poritis sp. nov., isolated from scleractinian coral Porites lutea.</title>
        <authorList>
            <person name="Zhang G."/>
            <person name="Wei Q."/>
            <person name="Cai L."/>
        </authorList>
    </citation>
    <scope>NUCLEOTIDE SEQUENCE</scope>
    <source>
        <strain evidence="1">E7-10</strain>
    </source>
</reference>
<gene>
    <name evidence="1" type="ORF">OOZ53_13975</name>
</gene>
<dbReference type="RefSeq" id="WP_271090221.1">
    <property type="nucleotide sequence ID" value="NZ_JAPJZH010000008.1"/>
</dbReference>
<accession>A0ABT4VP32</accession>
<proteinExistence type="predicted"/>
<dbReference type="EMBL" id="JAPJZH010000008">
    <property type="protein sequence ID" value="MDA4846469.1"/>
    <property type="molecule type" value="Genomic_DNA"/>
</dbReference>
<sequence>MGIMNMATMSTNRLILTGIAVLFAALATGMAFAGWLNHGAEIFLTYASVGLAWCF</sequence>
<evidence type="ECO:0000313" key="2">
    <source>
        <dbReference type="Proteomes" id="UP001148313"/>
    </source>
</evidence>
<protein>
    <submittedName>
        <fullName evidence="1">Uncharacterized protein</fullName>
    </submittedName>
</protein>
<evidence type="ECO:0000313" key="1">
    <source>
        <dbReference type="EMBL" id="MDA4846469.1"/>
    </source>
</evidence>